<keyword evidence="5" id="KW-0378">Hydrolase</keyword>
<evidence type="ECO:0000256" key="3">
    <source>
        <dbReference type="ARBA" id="ARBA00023125"/>
    </source>
</evidence>
<dbReference type="EC" id="3.6.4.12" evidence="5"/>
<reference evidence="5 6" key="1">
    <citation type="submission" date="2016-07" db="EMBL/GenBank/DDBJ databases">
        <title>Draft Genome Sequence of Methylobrevis pamukkalensis PK2.</title>
        <authorList>
            <person name="Vasilenko O.V."/>
            <person name="Doronina N.V."/>
            <person name="Shmareva M.N."/>
            <person name="Tarlachkov S.V."/>
            <person name="Mustakhimov I."/>
            <person name="Trotsenko Y.A."/>
        </authorList>
    </citation>
    <scope>NUCLEOTIDE SEQUENCE [LARGE SCALE GENOMIC DNA]</scope>
    <source>
        <strain evidence="5 6">PK2</strain>
    </source>
</reference>
<dbReference type="InterPro" id="IPR036185">
    <property type="entry name" value="DNA_heli_DnaB-like_N_sf"/>
</dbReference>
<organism evidence="5 6">
    <name type="scientific">Methylobrevis pamukkalensis</name>
    <dbReference type="NCBI Taxonomy" id="1439726"/>
    <lineage>
        <taxon>Bacteria</taxon>
        <taxon>Pseudomonadati</taxon>
        <taxon>Pseudomonadota</taxon>
        <taxon>Alphaproteobacteria</taxon>
        <taxon>Hyphomicrobiales</taxon>
        <taxon>Pleomorphomonadaceae</taxon>
        <taxon>Methylobrevis</taxon>
    </lineage>
</organism>
<dbReference type="GO" id="GO:0003677">
    <property type="term" value="F:DNA binding"/>
    <property type="evidence" value="ECO:0007669"/>
    <property type="project" value="UniProtKB-KW"/>
</dbReference>
<name>A0A1E3H1Z2_9HYPH</name>
<dbReference type="AlphaFoldDB" id="A0A1E3H1Z2"/>
<sequence>MIAPAKKIEDSGSLPRLSPHNVEAERQLLGAILMNNETFFRVSDFLEPAHFFVEQHKVVYEKSSQLIRAGKVASAITLKSFYPADYTIGDLPVTTYLLRLTSEATTIITPRTTAGRSTILPCAGT</sequence>
<dbReference type="GO" id="GO:0003678">
    <property type="term" value="F:DNA helicase activity"/>
    <property type="evidence" value="ECO:0007669"/>
    <property type="project" value="UniProtKB-EC"/>
</dbReference>
<keyword evidence="1" id="KW-0639">Primosome</keyword>
<dbReference type="GO" id="GO:0006269">
    <property type="term" value="P:DNA replication, synthesis of primer"/>
    <property type="evidence" value="ECO:0007669"/>
    <property type="project" value="UniProtKB-KW"/>
</dbReference>
<protein>
    <submittedName>
        <fullName evidence="5">Replicative DNA helicase</fullName>
        <ecNumber evidence="5">3.6.4.12</ecNumber>
    </submittedName>
</protein>
<dbReference type="GO" id="GO:1990077">
    <property type="term" value="C:primosome complex"/>
    <property type="evidence" value="ECO:0007669"/>
    <property type="project" value="UniProtKB-KW"/>
</dbReference>
<evidence type="ECO:0000256" key="1">
    <source>
        <dbReference type="ARBA" id="ARBA00022515"/>
    </source>
</evidence>
<keyword evidence="6" id="KW-1185">Reference proteome</keyword>
<comment type="caution">
    <text evidence="5">The sequence shown here is derived from an EMBL/GenBank/DDBJ whole genome shotgun (WGS) entry which is preliminary data.</text>
</comment>
<dbReference type="InterPro" id="IPR016136">
    <property type="entry name" value="DNA_helicase_N/primase_C"/>
</dbReference>
<keyword evidence="5" id="KW-0067">ATP-binding</keyword>
<dbReference type="GO" id="GO:0005829">
    <property type="term" value="C:cytosol"/>
    <property type="evidence" value="ECO:0007669"/>
    <property type="project" value="TreeGrafter"/>
</dbReference>
<dbReference type="Pfam" id="PF00772">
    <property type="entry name" value="DnaB"/>
    <property type="match status" value="1"/>
</dbReference>
<keyword evidence="3" id="KW-0238">DNA-binding</keyword>
<dbReference type="Gene3D" id="1.10.860.10">
    <property type="entry name" value="DNAb Helicase, Chain A"/>
    <property type="match status" value="1"/>
</dbReference>
<keyword evidence="2" id="KW-0235">DNA replication</keyword>
<evidence type="ECO:0000256" key="2">
    <source>
        <dbReference type="ARBA" id="ARBA00022705"/>
    </source>
</evidence>
<evidence type="ECO:0000259" key="4">
    <source>
        <dbReference type="Pfam" id="PF00772"/>
    </source>
</evidence>
<dbReference type="Proteomes" id="UP000094622">
    <property type="component" value="Unassembled WGS sequence"/>
</dbReference>
<dbReference type="PANTHER" id="PTHR30153:SF2">
    <property type="entry name" value="REPLICATIVE DNA HELICASE"/>
    <property type="match status" value="1"/>
</dbReference>
<evidence type="ECO:0000313" key="5">
    <source>
        <dbReference type="EMBL" id="ODN70314.1"/>
    </source>
</evidence>
<evidence type="ECO:0000313" key="6">
    <source>
        <dbReference type="Proteomes" id="UP000094622"/>
    </source>
</evidence>
<dbReference type="SUPFAM" id="SSF48024">
    <property type="entry name" value="N-terminal domain of DnaB helicase"/>
    <property type="match status" value="1"/>
</dbReference>
<dbReference type="PANTHER" id="PTHR30153">
    <property type="entry name" value="REPLICATIVE DNA HELICASE DNAB"/>
    <property type="match status" value="1"/>
</dbReference>
<gene>
    <name evidence="5" type="primary">dnaB</name>
    <name evidence="5" type="ORF">A6302_02348</name>
</gene>
<accession>A0A1E3H1Z2</accession>
<dbReference type="EMBL" id="MCRJ01000054">
    <property type="protein sequence ID" value="ODN70314.1"/>
    <property type="molecule type" value="Genomic_DNA"/>
</dbReference>
<keyword evidence="5" id="KW-0547">Nucleotide-binding</keyword>
<proteinExistence type="predicted"/>
<dbReference type="PATRIC" id="fig|1439726.3.peg.2470"/>
<dbReference type="GO" id="GO:0005524">
    <property type="term" value="F:ATP binding"/>
    <property type="evidence" value="ECO:0007669"/>
    <property type="project" value="InterPro"/>
</dbReference>
<dbReference type="InterPro" id="IPR007693">
    <property type="entry name" value="DNA_helicase_DnaB-like_N"/>
</dbReference>
<dbReference type="GO" id="GO:0016787">
    <property type="term" value="F:hydrolase activity"/>
    <property type="evidence" value="ECO:0007669"/>
    <property type="project" value="UniProtKB-KW"/>
</dbReference>
<keyword evidence="5" id="KW-0347">Helicase</keyword>
<feature type="domain" description="DNA helicase DnaB-like N-terminal" evidence="4">
    <location>
        <begin position="19"/>
        <end position="107"/>
    </location>
</feature>